<proteinExistence type="predicted"/>
<accession>A0A8K1ICQ4</accession>
<dbReference type="GO" id="GO:0019079">
    <property type="term" value="P:viral genome replication"/>
    <property type="evidence" value="ECO:0007669"/>
    <property type="project" value="InterPro"/>
</dbReference>
<dbReference type="Pfam" id="PF00739">
    <property type="entry name" value="X"/>
    <property type="match status" value="1"/>
</dbReference>
<dbReference type="Proteomes" id="UP001257555">
    <property type="component" value="Segment"/>
</dbReference>
<evidence type="ECO:0000313" key="4">
    <source>
        <dbReference type="Proteomes" id="UP001257555"/>
    </source>
</evidence>
<sequence length="139" mass="15329">MAARVHCQLDSSGHVLLLRPLRTEPGRRPLSRPSGFPPLSTAAAVSPVHGENLAVRRLPACAFSDAGPCALRFTCADLGCMETTMNLVPWLTTRTMGLRSTTVLLTKQINDQLWEEWEERGWSQRLCTYVIGGCGHKLL</sequence>
<keyword evidence="4" id="KW-1185">Reference proteome</keyword>
<evidence type="ECO:0000313" key="2">
    <source>
        <dbReference type="EMBL" id="UBZ53992.1"/>
    </source>
</evidence>
<dbReference type="EMBL" id="MZ397303">
    <property type="protein sequence ID" value="UBZ53992.1"/>
    <property type="molecule type" value="Genomic_DNA"/>
</dbReference>
<evidence type="ECO:0000313" key="1">
    <source>
        <dbReference type="EMBL" id="UBZ53985.1"/>
    </source>
</evidence>
<name>A0A8K1ICQ4_9HEPA</name>
<dbReference type="EMBL" id="MZ393519">
    <property type="protein sequence ID" value="UBZ53985.1"/>
    <property type="molecule type" value="Genomic_DNA"/>
</dbReference>
<dbReference type="InterPro" id="IPR000236">
    <property type="entry name" value="Transactivation_prot_X"/>
</dbReference>
<protein>
    <submittedName>
        <fullName evidence="3">X protein</fullName>
    </submittedName>
</protein>
<evidence type="ECO:0000313" key="3">
    <source>
        <dbReference type="EMBL" id="UBZ53999.1"/>
    </source>
</evidence>
<organism evidence="3">
    <name type="scientific">Ringtail hepadnavirus</name>
    <dbReference type="NCBI Taxonomy" id="2881033"/>
    <lineage>
        <taxon>Viruses</taxon>
        <taxon>Riboviria</taxon>
        <taxon>Pararnavirae</taxon>
        <taxon>Artverviricota</taxon>
        <taxon>Revtraviricetes</taxon>
        <taxon>Blubervirales</taxon>
        <taxon>Hepadnaviridae</taxon>
    </lineage>
</organism>
<reference evidence="3 4" key="1">
    <citation type="journal article" date="2021" name="Transbound. Emerg. Dis.">
        <title>Natural co-infection of divergent hepatitis B and C virus homologues in carnivores.</title>
        <authorList>
            <person name="Jo W.K."/>
            <person name="Alfonso-Toledo J.A."/>
            <person name="Salas-Rojas M."/>
            <person name="Almazan-Marin C."/>
            <person name="Galvez-Romero G."/>
            <person name="Garcia-Baltazar A."/>
            <person name="Obregon-Morales C."/>
            <person name="Rendon-Franco E."/>
            <person name="Kuhne A."/>
            <person name="Carvalho-Urbieta V."/>
            <person name="Rasche A."/>
            <person name="Brunink S."/>
            <person name="Glebe D."/>
            <person name="Aguilar-Setien A."/>
            <person name="Drexler J.F."/>
        </authorList>
    </citation>
    <scope>NUCLEOTIDE SEQUENCE</scope>
    <source>
        <strain evidence="2">CO-08/923</strain>
        <strain evidence="1">CO-09/924</strain>
        <strain evidence="3">CO-11/926</strain>
    </source>
</reference>
<dbReference type="EMBL" id="MZ397304">
    <property type="protein sequence ID" value="UBZ53999.1"/>
    <property type="molecule type" value="Genomic_DNA"/>
</dbReference>